<evidence type="ECO:0000313" key="2">
    <source>
        <dbReference type="Proteomes" id="UP000198734"/>
    </source>
</evidence>
<sequence>MYIANFPDKVSIIRTLLNWIDEPPTDRKAVYELFKSEGEWASVNFTLEANISY</sequence>
<reference evidence="2" key="1">
    <citation type="submission" date="2016-10" db="EMBL/GenBank/DDBJ databases">
        <authorList>
            <person name="Varghese N."/>
            <person name="Submissions S."/>
        </authorList>
    </citation>
    <scope>NUCLEOTIDE SEQUENCE [LARGE SCALE GENOMIC DNA]</scope>
    <source>
        <strain evidence="2">DSM 11706</strain>
    </source>
</reference>
<dbReference type="Proteomes" id="UP000198734">
    <property type="component" value="Unassembled WGS sequence"/>
</dbReference>
<keyword evidence="2" id="KW-1185">Reference proteome</keyword>
<gene>
    <name evidence="1" type="ORF">SAMN05421670_0522</name>
</gene>
<name>A0A1I5USE6_9BACI</name>
<accession>A0A1I5USE6</accession>
<dbReference type="STRING" id="126156.SAMN05421670_0522"/>
<organism evidence="1 2">
    <name type="scientific">Psychrobacillus psychrotolerans</name>
    <dbReference type="NCBI Taxonomy" id="126156"/>
    <lineage>
        <taxon>Bacteria</taxon>
        <taxon>Bacillati</taxon>
        <taxon>Bacillota</taxon>
        <taxon>Bacilli</taxon>
        <taxon>Bacillales</taxon>
        <taxon>Bacillaceae</taxon>
        <taxon>Psychrobacillus</taxon>
    </lineage>
</organism>
<evidence type="ECO:0000313" key="1">
    <source>
        <dbReference type="EMBL" id="SFP98139.1"/>
    </source>
</evidence>
<dbReference type="AlphaFoldDB" id="A0A1I5USE6"/>
<dbReference type="EMBL" id="FOXU01000001">
    <property type="protein sequence ID" value="SFP98139.1"/>
    <property type="molecule type" value="Genomic_DNA"/>
</dbReference>
<protein>
    <submittedName>
        <fullName evidence="1">Uncharacterized protein</fullName>
    </submittedName>
</protein>
<proteinExistence type="predicted"/>
<dbReference type="RefSeq" id="WP_175496135.1">
    <property type="nucleotide sequence ID" value="NZ_FOXU01000001.1"/>
</dbReference>